<evidence type="ECO:0000313" key="2">
    <source>
        <dbReference type="Proteomes" id="UP000624244"/>
    </source>
</evidence>
<organism evidence="1 2">
    <name type="scientific">Cochliobolus sativus</name>
    <name type="common">Common root rot and spot blotch fungus</name>
    <name type="synonym">Bipolaris sorokiniana</name>
    <dbReference type="NCBI Taxonomy" id="45130"/>
    <lineage>
        <taxon>Eukaryota</taxon>
        <taxon>Fungi</taxon>
        <taxon>Dikarya</taxon>
        <taxon>Ascomycota</taxon>
        <taxon>Pezizomycotina</taxon>
        <taxon>Dothideomycetes</taxon>
        <taxon>Pleosporomycetidae</taxon>
        <taxon>Pleosporales</taxon>
        <taxon>Pleosporineae</taxon>
        <taxon>Pleosporaceae</taxon>
        <taxon>Bipolaris</taxon>
    </lineage>
</organism>
<gene>
    <name evidence="1" type="ORF">GGP41_003687</name>
</gene>
<comment type="caution">
    <text evidence="1">The sequence shown here is derived from an EMBL/GenBank/DDBJ whole genome shotgun (WGS) entry which is preliminary data.</text>
</comment>
<proteinExistence type="predicted"/>
<evidence type="ECO:0000313" key="1">
    <source>
        <dbReference type="EMBL" id="KAF5846291.1"/>
    </source>
</evidence>
<name>A0A8H5ZBK1_COCSA</name>
<accession>A0A8H5ZBK1</accession>
<reference evidence="1" key="1">
    <citation type="submission" date="2019-11" db="EMBL/GenBank/DDBJ databases">
        <title>Bipolaris sorokiniana Genome sequencing.</title>
        <authorList>
            <person name="Wang H."/>
        </authorList>
    </citation>
    <scope>NUCLEOTIDE SEQUENCE</scope>
</reference>
<dbReference type="Proteomes" id="UP000624244">
    <property type="component" value="Unassembled WGS sequence"/>
</dbReference>
<protein>
    <submittedName>
        <fullName evidence="1">Uncharacterized protein</fullName>
    </submittedName>
</protein>
<sequence>MPDVMEGLGNVLEMQGRPEEAEGMRSRMREALEVREAREVRDVQLAREARLMREVQISQYLG</sequence>
<dbReference type="AlphaFoldDB" id="A0A8H5ZBK1"/>
<dbReference type="EMBL" id="WNKQ01000016">
    <property type="protein sequence ID" value="KAF5846291.1"/>
    <property type="molecule type" value="Genomic_DNA"/>
</dbReference>